<accession>A0A2P5ABE2</accession>
<evidence type="ECO:0000313" key="2">
    <source>
        <dbReference type="Proteomes" id="UP000237105"/>
    </source>
</evidence>
<protein>
    <submittedName>
        <fullName evidence="1">Uncharacterized protein</fullName>
    </submittedName>
</protein>
<proteinExistence type="predicted"/>
<feature type="non-terminal residue" evidence="1">
    <location>
        <position position="59"/>
    </location>
</feature>
<sequence length="59" mass="6428">MEERFILVGLDGGLIPPPHFVSLSAPHLPRLSNLPLSASPESLDCLYSLRSDFSFSTSL</sequence>
<gene>
    <name evidence="1" type="ORF">PanWU01x14_349290</name>
</gene>
<organism evidence="1 2">
    <name type="scientific">Parasponia andersonii</name>
    <name type="common">Sponia andersonii</name>
    <dbReference type="NCBI Taxonomy" id="3476"/>
    <lineage>
        <taxon>Eukaryota</taxon>
        <taxon>Viridiplantae</taxon>
        <taxon>Streptophyta</taxon>
        <taxon>Embryophyta</taxon>
        <taxon>Tracheophyta</taxon>
        <taxon>Spermatophyta</taxon>
        <taxon>Magnoliopsida</taxon>
        <taxon>eudicotyledons</taxon>
        <taxon>Gunneridae</taxon>
        <taxon>Pentapetalae</taxon>
        <taxon>rosids</taxon>
        <taxon>fabids</taxon>
        <taxon>Rosales</taxon>
        <taxon>Cannabaceae</taxon>
        <taxon>Parasponia</taxon>
    </lineage>
</organism>
<reference evidence="2" key="1">
    <citation type="submission" date="2016-06" db="EMBL/GenBank/DDBJ databases">
        <title>Parallel loss of symbiosis genes in relatives of nitrogen-fixing non-legume Parasponia.</title>
        <authorList>
            <person name="Van Velzen R."/>
            <person name="Holmer R."/>
            <person name="Bu F."/>
            <person name="Rutten L."/>
            <person name="Van Zeijl A."/>
            <person name="Liu W."/>
            <person name="Santuari L."/>
            <person name="Cao Q."/>
            <person name="Sharma T."/>
            <person name="Shen D."/>
            <person name="Roswanjaya Y."/>
            <person name="Wardhani T."/>
            <person name="Kalhor M.S."/>
            <person name="Jansen J."/>
            <person name="Van den Hoogen J."/>
            <person name="Gungor B."/>
            <person name="Hartog M."/>
            <person name="Hontelez J."/>
            <person name="Verver J."/>
            <person name="Yang W.-C."/>
            <person name="Schijlen E."/>
            <person name="Repin R."/>
            <person name="Schilthuizen M."/>
            <person name="Schranz E."/>
            <person name="Heidstra R."/>
            <person name="Miyata K."/>
            <person name="Fedorova E."/>
            <person name="Kohlen W."/>
            <person name="Bisseling T."/>
            <person name="Smit S."/>
            <person name="Geurts R."/>
        </authorList>
    </citation>
    <scope>NUCLEOTIDE SEQUENCE [LARGE SCALE GENOMIC DNA]</scope>
    <source>
        <strain evidence="2">cv. WU1-14</strain>
    </source>
</reference>
<keyword evidence="2" id="KW-1185">Reference proteome</keyword>
<dbReference type="Proteomes" id="UP000237105">
    <property type="component" value="Unassembled WGS sequence"/>
</dbReference>
<comment type="caution">
    <text evidence="1">The sequence shown here is derived from an EMBL/GenBank/DDBJ whole genome shotgun (WGS) entry which is preliminary data.</text>
</comment>
<name>A0A2P5ABE2_PARAD</name>
<dbReference type="EMBL" id="JXTB01000698">
    <property type="protein sequence ID" value="PON33856.1"/>
    <property type="molecule type" value="Genomic_DNA"/>
</dbReference>
<evidence type="ECO:0000313" key="1">
    <source>
        <dbReference type="EMBL" id="PON33856.1"/>
    </source>
</evidence>
<dbReference type="AlphaFoldDB" id="A0A2P5ABE2"/>